<gene>
    <name evidence="1" type="ORF">JFL43_15840</name>
</gene>
<reference evidence="1 2" key="1">
    <citation type="submission" date="2020-12" db="EMBL/GenBank/DDBJ databases">
        <title>YIM B01967 draft genome.</title>
        <authorList>
            <person name="Yan X."/>
        </authorList>
    </citation>
    <scope>NUCLEOTIDE SEQUENCE [LARGE SCALE GENOMIC DNA]</scope>
    <source>
        <strain evidence="1 2">YIM B01967</strain>
    </source>
</reference>
<proteinExistence type="predicted"/>
<sequence length="46" mass="5499">MNRLIAVEQYVAQNQKRWVTNQSEKERILNIIYALPLLIWKANSLE</sequence>
<evidence type="ECO:0008006" key="3">
    <source>
        <dbReference type="Google" id="ProtNLM"/>
    </source>
</evidence>
<evidence type="ECO:0000313" key="2">
    <source>
        <dbReference type="Proteomes" id="UP000618943"/>
    </source>
</evidence>
<evidence type="ECO:0000313" key="1">
    <source>
        <dbReference type="EMBL" id="MBK3496306.1"/>
    </source>
</evidence>
<name>A0ABS1HA63_9BACL</name>
<dbReference type="Proteomes" id="UP000618943">
    <property type="component" value="Unassembled WGS sequence"/>
</dbReference>
<organism evidence="1 2">
    <name type="scientific">Viridibacillus soli</name>
    <dbReference type="NCBI Taxonomy" id="2798301"/>
    <lineage>
        <taxon>Bacteria</taxon>
        <taxon>Bacillati</taxon>
        <taxon>Bacillota</taxon>
        <taxon>Bacilli</taxon>
        <taxon>Bacillales</taxon>
        <taxon>Caryophanaceae</taxon>
        <taxon>Viridibacillus</taxon>
    </lineage>
</organism>
<comment type="caution">
    <text evidence="1">The sequence shown here is derived from an EMBL/GenBank/DDBJ whole genome shotgun (WGS) entry which is preliminary data.</text>
</comment>
<keyword evidence="2" id="KW-1185">Reference proteome</keyword>
<protein>
    <recommendedName>
        <fullName evidence="3">Transposase</fullName>
    </recommendedName>
</protein>
<accession>A0ABS1HA63</accession>
<dbReference type="RefSeq" id="WP_200749781.1">
    <property type="nucleotide sequence ID" value="NZ_JAEOAH010000028.1"/>
</dbReference>
<dbReference type="EMBL" id="JAEOAH010000028">
    <property type="protein sequence ID" value="MBK3496306.1"/>
    <property type="molecule type" value="Genomic_DNA"/>
</dbReference>